<evidence type="ECO:0000313" key="6">
    <source>
        <dbReference type="Proteomes" id="UP001168098"/>
    </source>
</evidence>
<dbReference type="Gene3D" id="3.30.40.10">
    <property type="entry name" value="Zinc/RING finger domain, C3HC4 (zinc finger)"/>
    <property type="match status" value="1"/>
</dbReference>
<evidence type="ECO:0000313" key="5">
    <source>
        <dbReference type="EMBL" id="KAJ9681405.1"/>
    </source>
</evidence>
<dbReference type="InterPro" id="IPR001841">
    <property type="entry name" value="Znf_RING"/>
</dbReference>
<dbReference type="GO" id="GO:0008270">
    <property type="term" value="F:zinc ion binding"/>
    <property type="evidence" value="ECO:0007669"/>
    <property type="project" value="UniProtKB-KW"/>
</dbReference>
<protein>
    <recommendedName>
        <fullName evidence="4">RING-type domain-containing protein</fullName>
    </recommendedName>
</protein>
<accession>A0AA38Z2Y7</accession>
<keyword evidence="1" id="KW-0479">Metal-binding</keyword>
<dbReference type="SMART" id="SM00184">
    <property type="entry name" value="RING"/>
    <property type="match status" value="1"/>
</dbReference>
<feature type="region of interest" description="Disordered" evidence="3">
    <location>
        <begin position="423"/>
        <end position="442"/>
    </location>
</feature>
<dbReference type="EMBL" id="JARBHA010000015">
    <property type="protein sequence ID" value="KAJ9681405.1"/>
    <property type="molecule type" value="Genomic_DNA"/>
</dbReference>
<name>A0AA38Z2Y7_VITRO</name>
<evidence type="ECO:0000256" key="3">
    <source>
        <dbReference type="SAM" id="MobiDB-lite"/>
    </source>
</evidence>
<gene>
    <name evidence="5" type="ORF">PVL29_020335</name>
</gene>
<feature type="compositionally biased region" description="Polar residues" evidence="3">
    <location>
        <begin position="430"/>
        <end position="441"/>
    </location>
</feature>
<organism evidence="5 6">
    <name type="scientific">Vitis rotundifolia</name>
    <name type="common">Muscadine grape</name>
    <dbReference type="NCBI Taxonomy" id="103349"/>
    <lineage>
        <taxon>Eukaryota</taxon>
        <taxon>Viridiplantae</taxon>
        <taxon>Streptophyta</taxon>
        <taxon>Embryophyta</taxon>
        <taxon>Tracheophyta</taxon>
        <taxon>Spermatophyta</taxon>
        <taxon>Magnoliopsida</taxon>
        <taxon>eudicotyledons</taxon>
        <taxon>Gunneridae</taxon>
        <taxon>Pentapetalae</taxon>
        <taxon>rosids</taxon>
        <taxon>Vitales</taxon>
        <taxon>Vitaceae</taxon>
        <taxon>Viteae</taxon>
        <taxon>Vitis</taxon>
    </lineage>
</organism>
<sequence>MLGGSTFAKTICTICYEDLKPIVEDLQSISVCGHVFHELCLQQWFEYCASKKKNSCPVCKQTCSLNGVNRLYFQSIGDASDPTVSQKPLNLEEDPGALRREVKRLEVKVAGLTSVLERNQKDLKELNEELCLCKEQFKEEAVLKNEALKQKAFIQQLLYSKSQDLDKSNLECSRLQERNMALAKELAALKLVSDLSLDEEGVLKLASFGNEASNKDTIDILKRSLVIRNKSYKELMAKCNLLGRGEARSVRKLEKAKGKMQKLKTRVQELETAIEVKDNEVLRALIASKKRIDEEANLNSIKCNFSSSPINNFSPEDCMDQPAVPISKSDQIGNLNNGPLSFKTAGNSKSIKDKSVNYSKSNVNVVALDQDMDSCLLIDEDVLEISAAMHELPDPYLKPKSTKAVAVQNSSILVPGAASDISRKPLAQGPGNNIGLSGSRTGTEKDMYDAPVAAEDKHVKLLVDDIEQLQPLPQIRKEAPFPIRFAKPGDKCFAPGLIGPDGTPRYLGKWCKRDKANGSNPSSVGMQGSSTSTGDLIAVGADGKGGRIKVLRSHNQPSVDRKETSAWAKRCKLGTKTNGLQSQGCLQMEHFFSKTGR</sequence>
<evidence type="ECO:0000259" key="4">
    <source>
        <dbReference type="PROSITE" id="PS50089"/>
    </source>
</evidence>
<feature type="coiled-coil region" evidence="2">
    <location>
        <begin position="253"/>
        <end position="280"/>
    </location>
</feature>
<keyword evidence="2" id="KW-0175">Coiled coil</keyword>
<keyword evidence="1" id="KW-0863">Zinc-finger</keyword>
<feature type="domain" description="RING-type" evidence="4">
    <location>
        <begin position="12"/>
        <end position="60"/>
    </location>
</feature>
<dbReference type="Pfam" id="PF13639">
    <property type="entry name" value="zf-RING_2"/>
    <property type="match status" value="1"/>
</dbReference>
<keyword evidence="6" id="KW-1185">Reference proteome</keyword>
<evidence type="ECO:0000256" key="1">
    <source>
        <dbReference type="PROSITE-ProRule" id="PRU00175"/>
    </source>
</evidence>
<keyword evidence="1" id="KW-0862">Zinc</keyword>
<feature type="coiled-coil region" evidence="2">
    <location>
        <begin position="165"/>
        <end position="192"/>
    </location>
</feature>
<dbReference type="SUPFAM" id="SSF57850">
    <property type="entry name" value="RING/U-box"/>
    <property type="match status" value="1"/>
</dbReference>
<dbReference type="AlphaFoldDB" id="A0AA38Z2Y7"/>
<comment type="caution">
    <text evidence="5">The sequence shown here is derived from an EMBL/GenBank/DDBJ whole genome shotgun (WGS) entry which is preliminary data.</text>
</comment>
<dbReference type="PROSITE" id="PS50089">
    <property type="entry name" value="ZF_RING_2"/>
    <property type="match status" value="1"/>
</dbReference>
<dbReference type="CDD" id="cd16448">
    <property type="entry name" value="RING-H2"/>
    <property type="match status" value="1"/>
</dbReference>
<dbReference type="InterPro" id="IPR013083">
    <property type="entry name" value="Znf_RING/FYVE/PHD"/>
</dbReference>
<dbReference type="PANTHER" id="PTHR47344:SF1">
    <property type="entry name" value="RING ZINC FINGER PROTEIN-RELATED"/>
    <property type="match status" value="1"/>
</dbReference>
<dbReference type="Proteomes" id="UP001168098">
    <property type="component" value="Unassembled WGS sequence"/>
</dbReference>
<evidence type="ECO:0000256" key="2">
    <source>
        <dbReference type="SAM" id="Coils"/>
    </source>
</evidence>
<dbReference type="PANTHER" id="PTHR47344">
    <property type="entry name" value="RING ZINC FINGER PROTEIN-RELATED"/>
    <property type="match status" value="1"/>
</dbReference>
<reference evidence="5 6" key="1">
    <citation type="journal article" date="2023" name="BMC Biotechnol.">
        <title>Vitis rotundifolia cv Carlos genome sequencing.</title>
        <authorList>
            <person name="Huff M."/>
            <person name="Hulse-Kemp A."/>
            <person name="Scheffler B."/>
            <person name="Youngblood R."/>
            <person name="Simpson S."/>
            <person name="Babiker E."/>
            <person name="Staton M."/>
        </authorList>
    </citation>
    <scope>NUCLEOTIDE SEQUENCE [LARGE SCALE GENOMIC DNA]</scope>
    <source>
        <tissue evidence="5">Leaf</tissue>
    </source>
</reference>
<proteinExistence type="predicted"/>